<dbReference type="OrthoDB" id="9035587at2"/>
<evidence type="ECO:0000313" key="2">
    <source>
        <dbReference type="Proteomes" id="UP000076848"/>
    </source>
</evidence>
<gene>
    <name evidence="1" type="ORF">SAMEA3906486_04359</name>
</gene>
<protein>
    <submittedName>
        <fullName evidence="1">Uncharacterized protein</fullName>
    </submittedName>
</protein>
<accession>A0A157SRK0</accession>
<dbReference type="Proteomes" id="UP000076848">
    <property type="component" value="Unassembled WGS sequence"/>
</dbReference>
<proteinExistence type="predicted"/>
<dbReference type="AlphaFoldDB" id="A0A157SRK0"/>
<keyword evidence="2" id="KW-1185">Reference proteome</keyword>
<reference evidence="1 2" key="1">
    <citation type="submission" date="2016-04" db="EMBL/GenBank/DDBJ databases">
        <authorList>
            <consortium name="Pathogen Informatics"/>
        </authorList>
    </citation>
    <scope>NUCLEOTIDE SEQUENCE [LARGE SCALE GENOMIC DNA]</scope>
    <source>
        <strain evidence="1 2">H050680373</strain>
    </source>
</reference>
<sequence length="292" mass="33484">MKKAATITMNRLIKDLVVCRFQKIREILNDVVSMKIIMKEDVPGGREIASVSLTREDSTHWKIESPALLPREDIDWESVDMPLVLETMRDHALKYWLEFESQESWDVWEETVSQYLEAGGAAFDFEDGKPGGLALTEHGYDAHKYAPLFSYAYYLQAKKLLSDNDVDGARCSVERGVGWLFRMIPNPKMRYSERAKNNGRKKHQKADALKAKVIDLLKDTSTNDLHDKKAGIERIVLRLKSDHQDLIEASGLDEWNLERVVADWIRRDPVKFQLGTQDSPSVVKGSKKHPRT</sequence>
<dbReference type="EMBL" id="FKIF01000008">
    <property type="protein sequence ID" value="SAI72931.1"/>
    <property type="molecule type" value="Genomic_DNA"/>
</dbReference>
<dbReference type="STRING" id="288768.SAMEA3906486_04359"/>
<name>A0A157SRK0_9BORD</name>
<organism evidence="1 2">
    <name type="scientific">Bordetella ansorpii</name>
    <dbReference type="NCBI Taxonomy" id="288768"/>
    <lineage>
        <taxon>Bacteria</taxon>
        <taxon>Pseudomonadati</taxon>
        <taxon>Pseudomonadota</taxon>
        <taxon>Betaproteobacteria</taxon>
        <taxon>Burkholderiales</taxon>
        <taxon>Alcaligenaceae</taxon>
        <taxon>Bordetella</taxon>
    </lineage>
</organism>
<dbReference type="RefSeq" id="WP_156513484.1">
    <property type="nucleotide sequence ID" value="NZ_FKIF01000008.1"/>
</dbReference>
<evidence type="ECO:0000313" key="1">
    <source>
        <dbReference type="EMBL" id="SAI72931.1"/>
    </source>
</evidence>